<evidence type="ECO:0000313" key="2">
    <source>
        <dbReference type="EMBL" id="CAI3996610.1"/>
    </source>
</evidence>
<dbReference type="OrthoDB" id="10504002at2759"/>
<feature type="region of interest" description="Disordered" evidence="1">
    <location>
        <begin position="1"/>
        <end position="26"/>
    </location>
</feature>
<dbReference type="EMBL" id="CAMXCT010002223">
    <property type="protein sequence ID" value="CAI3996610.1"/>
    <property type="molecule type" value="Genomic_DNA"/>
</dbReference>
<sequence length="218" mass="23737">MAASEAGAAPAKRKLNGAPRAAPVPYGLDFEEGQEEALGSTIHDSFLGFTEESTRRMRDKAAAGVVPKDGRTAAQATTRSDWGSPDWRCLCTNYAGSCNEKAIDRYHRRRIKSKQLCQQQREERWVKCFRRWEKTDATAVSSTEFSILPAGWLLDGRPLPEGLPPKPKAAAEILEEAKAAAAKRLAAAAQIGPMVSPESSGCEISPLEMTLSKKLGYT</sequence>
<name>A0A9P1CSC3_9DINO</name>
<accession>A0A9P1CSC3</accession>
<protein>
    <submittedName>
        <fullName evidence="2">Uncharacterized protein</fullName>
    </submittedName>
</protein>
<keyword evidence="4" id="KW-1185">Reference proteome</keyword>
<comment type="caution">
    <text evidence="2">The sequence shown here is derived from an EMBL/GenBank/DDBJ whole genome shotgun (WGS) entry which is preliminary data.</text>
</comment>
<reference evidence="2" key="1">
    <citation type="submission" date="2022-10" db="EMBL/GenBank/DDBJ databases">
        <authorList>
            <person name="Chen Y."/>
            <person name="Dougan E. K."/>
            <person name="Chan C."/>
            <person name="Rhodes N."/>
            <person name="Thang M."/>
        </authorList>
    </citation>
    <scope>NUCLEOTIDE SEQUENCE</scope>
</reference>
<organism evidence="2">
    <name type="scientific">Cladocopium goreaui</name>
    <dbReference type="NCBI Taxonomy" id="2562237"/>
    <lineage>
        <taxon>Eukaryota</taxon>
        <taxon>Sar</taxon>
        <taxon>Alveolata</taxon>
        <taxon>Dinophyceae</taxon>
        <taxon>Suessiales</taxon>
        <taxon>Symbiodiniaceae</taxon>
        <taxon>Cladocopium</taxon>
    </lineage>
</organism>
<dbReference type="Proteomes" id="UP001152797">
    <property type="component" value="Unassembled WGS sequence"/>
</dbReference>
<reference evidence="3" key="2">
    <citation type="submission" date="2024-04" db="EMBL/GenBank/DDBJ databases">
        <authorList>
            <person name="Chen Y."/>
            <person name="Shah S."/>
            <person name="Dougan E. K."/>
            <person name="Thang M."/>
            <person name="Chan C."/>
        </authorList>
    </citation>
    <scope>NUCLEOTIDE SEQUENCE [LARGE SCALE GENOMIC DNA]</scope>
</reference>
<evidence type="ECO:0000256" key="1">
    <source>
        <dbReference type="SAM" id="MobiDB-lite"/>
    </source>
</evidence>
<dbReference type="AlphaFoldDB" id="A0A9P1CSC3"/>
<evidence type="ECO:0000313" key="3">
    <source>
        <dbReference type="EMBL" id="CAL1149985.1"/>
    </source>
</evidence>
<proteinExistence type="predicted"/>
<dbReference type="EMBL" id="CAMXCT030002223">
    <property type="protein sequence ID" value="CAL4783922.1"/>
    <property type="molecule type" value="Genomic_DNA"/>
</dbReference>
<dbReference type="EMBL" id="CAMXCT020002223">
    <property type="protein sequence ID" value="CAL1149985.1"/>
    <property type="molecule type" value="Genomic_DNA"/>
</dbReference>
<evidence type="ECO:0000313" key="4">
    <source>
        <dbReference type="Proteomes" id="UP001152797"/>
    </source>
</evidence>
<gene>
    <name evidence="2" type="ORF">C1SCF055_LOCUS23073</name>
</gene>